<dbReference type="AlphaFoldDB" id="A0A418UYG6"/>
<gene>
    <name evidence="1" type="ORF">D4Q52_22830</name>
</gene>
<proteinExistence type="predicted"/>
<evidence type="ECO:0008006" key="3">
    <source>
        <dbReference type="Google" id="ProtNLM"/>
    </source>
</evidence>
<protein>
    <recommendedName>
        <fullName evidence="3">Ava_C0101 and related proteins</fullName>
    </recommendedName>
</protein>
<organism evidence="1 2">
    <name type="scientific">Rhodopseudomonas palustris</name>
    <dbReference type="NCBI Taxonomy" id="1076"/>
    <lineage>
        <taxon>Bacteria</taxon>
        <taxon>Pseudomonadati</taxon>
        <taxon>Pseudomonadota</taxon>
        <taxon>Alphaproteobacteria</taxon>
        <taxon>Hyphomicrobiales</taxon>
        <taxon>Nitrobacteraceae</taxon>
        <taxon>Rhodopseudomonas</taxon>
    </lineage>
</organism>
<evidence type="ECO:0000313" key="2">
    <source>
        <dbReference type="Proteomes" id="UP000285523"/>
    </source>
</evidence>
<evidence type="ECO:0000313" key="1">
    <source>
        <dbReference type="EMBL" id="RJF68266.1"/>
    </source>
</evidence>
<dbReference type="EMBL" id="QYYD01000031">
    <property type="protein sequence ID" value="RJF68266.1"/>
    <property type="molecule type" value="Genomic_DNA"/>
</dbReference>
<comment type="caution">
    <text evidence="1">The sequence shown here is derived from an EMBL/GenBank/DDBJ whole genome shotgun (WGS) entry which is preliminary data.</text>
</comment>
<dbReference type="RefSeq" id="WP_119858909.1">
    <property type="nucleotide sequence ID" value="NZ_QYYD01000031.1"/>
</dbReference>
<dbReference type="Proteomes" id="UP000285523">
    <property type="component" value="Unassembled WGS sequence"/>
</dbReference>
<name>A0A418UYG6_RHOPL</name>
<sequence length="317" mass="35395">MAVSPPKIEAWPALPYPEWRATSETLHLWTQIVGKIRLATTPWQNHSWHIGLYLTTRGLTTSPMPDGSRTFQIDFDFIDHELIITTSDGDIRHLPLAPQSVADFYAAVMATLGELGIRVSIDQWPNELPSPTRFSEDREHASYDRDAVRRFFQALVQIDRVFKLFRTGFLGKTSPVHFFWGSFDLAVTRFSGRDAPLHPGGVPYLANEVAQEAYSHEVSSAGFWPGAGLDYPAFYSYAYPAPDGFRAAKVRPAEAFFSETLGEFLLPYDAVRSAADPDQALLDFLQSTYEAAADLGKWDRAALDAPLGRVAVPRRLG</sequence>
<reference evidence="1 2" key="1">
    <citation type="submission" date="2018-09" db="EMBL/GenBank/DDBJ databases">
        <title>Draft genome sequence of Rhodopseudomonas palustris 2.1.18.</title>
        <authorList>
            <person name="Robertson S.L."/>
            <person name="Meyer T.E."/>
            <person name="Kyndt J.A."/>
        </authorList>
    </citation>
    <scope>NUCLEOTIDE SEQUENCE [LARGE SCALE GENOMIC DNA]</scope>
    <source>
        <strain evidence="1 2">2.1.18</strain>
    </source>
</reference>
<dbReference type="Pfam" id="PF19459">
    <property type="entry name" value="DUF5996"/>
    <property type="match status" value="1"/>
</dbReference>
<dbReference type="InterPro" id="IPR046038">
    <property type="entry name" value="DUF5996"/>
</dbReference>
<accession>A0A418UYG6</accession>
<dbReference type="OrthoDB" id="9800945at2"/>